<organism evidence="7 8">
    <name type="scientific">Mariniphaga sediminis</name>
    <dbReference type="NCBI Taxonomy" id="1628158"/>
    <lineage>
        <taxon>Bacteria</taxon>
        <taxon>Pseudomonadati</taxon>
        <taxon>Bacteroidota</taxon>
        <taxon>Bacteroidia</taxon>
        <taxon>Marinilabiliales</taxon>
        <taxon>Prolixibacteraceae</taxon>
        <taxon>Mariniphaga</taxon>
    </lineage>
</organism>
<keyword evidence="8" id="KW-1185">Reference proteome</keyword>
<gene>
    <name evidence="7" type="ORF">D1164_23535</name>
</gene>
<feature type="transmembrane region" description="Helical" evidence="5">
    <location>
        <begin position="53"/>
        <end position="80"/>
    </location>
</feature>
<evidence type="ECO:0000313" key="8">
    <source>
        <dbReference type="Proteomes" id="UP000266441"/>
    </source>
</evidence>
<protein>
    <submittedName>
        <fullName evidence="7">Rhomboid family intramembrane serine protease</fullName>
    </submittedName>
</protein>
<evidence type="ECO:0000256" key="3">
    <source>
        <dbReference type="ARBA" id="ARBA00022989"/>
    </source>
</evidence>
<accession>A0A399CU67</accession>
<dbReference type="Gene3D" id="1.20.1540.10">
    <property type="entry name" value="Rhomboid-like"/>
    <property type="match status" value="1"/>
</dbReference>
<evidence type="ECO:0000256" key="2">
    <source>
        <dbReference type="ARBA" id="ARBA00022692"/>
    </source>
</evidence>
<reference evidence="7 8" key="1">
    <citation type="journal article" date="2015" name="Int. J. Syst. Evol. Microbiol.">
        <title>Mariniphaga sediminis sp. nov., isolated from coastal sediment.</title>
        <authorList>
            <person name="Wang F.Q."/>
            <person name="Shen Q.Y."/>
            <person name="Chen G.J."/>
            <person name="Du Z.J."/>
        </authorList>
    </citation>
    <scope>NUCLEOTIDE SEQUENCE [LARGE SCALE GENOMIC DNA]</scope>
    <source>
        <strain evidence="7 8">SY21</strain>
    </source>
</reference>
<dbReference type="GO" id="GO:0004252">
    <property type="term" value="F:serine-type endopeptidase activity"/>
    <property type="evidence" value="ECO:0007669"/>
    <property type="project" value="InterPro"/>
</dbReference>
<dbReference type="AlphaFoldDB" id="A0A399CU67"/>
<evidence type="ECO:0000313" key="7">
    <source>
        <dbReference type="EMBL" id="RIH62708.1"/>
    </source>
</evidence>
<keyword evidence="7" id="KW-0378">Hydrolase</keyword>
<feature type="domain" description="Peptidase S54 rhomboid" evidence="6">
    <location>
        <begin position="49"/>
        <end position="160"/>
    </location>
</feature>
<keyword evidence="7" id="KW-0645">Protease</keyword>
<dbReference type="RefSeq" id="WP_119352347.1">
    <property type="nucleotide sequence ID" value="NZ_QWET01000055.1"/>
</dbReference>
<dbReference type="EMBL" id="QWET01000055">
    <property type="protein sequence ID" value="RIH62708.1"/>
    <property type="molecule type" value="Genomic_DNA"/>
</dbReference>
<dbReference type="Pfam" id="PF01694">
    <property type="entry name" value="Rhomboid"/>
    <property type="match status" value="1"/>
</dbReference>
<dbReference type="OrthoDB" id="1493842at2"/>
<dbReference type="GO" id="GO:0016020">
    <property type="term" value="C:membrane"/>
    <property type="evidence" value="ECO:0007669"/>
    <property type="project" value="UniProtKB-SubCell"/>
</dbReference>
<dbReference type="Proteomes" id="UP000266441">
    <property type="component" value="Unassembled WGS sequence"/>
</dbReference>
<name>A0A399CU67_9BACT</name>
<dbReference type="GO" id="GO:0006508">
    <property type="term" value="P:proteolysis"/>
    <property type="evidence" value="ECO:0007669"/>
    <property type="project" value="UniProtKB-KW"/>
</dbReference>
<evidence type="ECO:0000256" key="1">
    <source>
        <dbReference type="ARBA" id="ARBA00004141"/>
    </source>
</evidence>
<comment type="caution">
    <text evidence="7">The sequence shown here is derived from an EMBL/GenBank/DDBJ whole genome shotgun (WGS) entry which is preliminary data.</text>
</comment>
<dbReference type="InterPro" id="IPR035952">
    <property type="entry name" value="Rhomboid-like_sf"/>
</dbReference>
<keyword evidence="2 5" id="KW-0812">Transmembrane</keyword>
<keyword evidence="4 5" id="KW-0472">Membrane</keyword>
<evidence type="ECO:0000259" key="6">
    <source>
        <dbReference type="Pfam" id="PF01694"/>
    </source>
</evidence>
<feature type="transmembrane region" description="Helical" evidence="5">
    <location>
        <begin position="167"/>
        <end position="186"/>
    </location>
</feature>
<feature type="transmembrane region" description="Helical" evidence="5">
    <location>
        <begin position="89"/>
        <end position="107"/>
    </location>
</feature>
<evidence type="ECO:0000256" key="5">
    <source>
        <dbReference type="SAM" id="Phobius"/>
    </source>
</evidence>
<feature type="transmembrane region" description="Helical" evidence="5">
    <location>
        <begin position="12"/>
        <end position="33"/>
    </location>
</feature>
<comment type="subcellular location">
    <subcellularLocation>
        <location evidence="1">Membrane</location>
        <topology evidence="1">Multi-pass membrane protein</topology>
    </subcellularLocation>
</comment>
<proteinExistence type="predicted"/>
<dbReference type="InterPro" id="IPR022764">
    <property type="entry name" value="Peptidase_S54_rhomboid_dom"/>
</dbReference>
<sequence length="189" mass="21589">MKEYLKKNLPKTSLIFVIILFVTNFLTLMIPQIGEIVLLYPSNLSEPLNWYRFFTYPLYVGGLITWIHNSIVIILTGFIIENKIKRKDLISLILLSSFVGGLIFIILNQNNNYNLPIAAPTMISWGYWSATIIIGLKSWKSLNLFEKIVLVLCALSILSIWNDNIGFFMGQISVIVIIGIITIAKYEKK</sequence>
<keyword evidence="3 5" id="KW-1133">Transmembrane helix</keyword>
<feature type="transmembrane region" description="Helical" evidence="5">
    <location>
        <begin position="113"/>
        <end position="136"/>
    </location>
</feature>
<evidence type="ECO:0000256" key="4">
    <source>
        <dbReference type="ARBA" id="ARBA00023136"/>
    </source>
</evidence>
<dbReference type="SUPFAM" id="SSF144091">
    <property type="entry name" value="Rhomboid-like"/>
    <property type="match status" value="1"/>
</dbReference>
<feature type="transmembrane region" description="Helical" evidence="5">
    <location>
        <begin position="143"/>
        <end position="161"/>
    </location>
</feature>